<protein>
    <submittedName>
        <fullName evidence="1">Uncharacterized protein</fullName>
    </submittedName>
</protein>
<sequence>MCWPARLALLRWRSNCLPHWHLIVVEAQAARGGSTKEEEGTWIGSSYDVTSALRKTEI</sequence>
<proteinExistence type="predicted"/>
<reference evidence="2" key="1">
    <citation type="journal article" date="2005" name="Nature">
        <title>The map-based sequence of the rice genome.</title>
        <authorList>
            <consortium name="International rice genome sequencing project (IRGSP)"/>
            <person name="Matsumoto T."/>
            <person name="Wu J."/>
            <person name="Kanamori H."/>
            <person name="Katayose Y."/>
            <person name="Fujisawa M."/>
            <person name="Namiki N."/>
            <person name="Mizuno H."/>
            <person name="Yamamoto K."/>
            <person name="Antonio B.A."/>
            <person name="Baba T."/>
            <person name="Sakata K."/>
            <person name="Nagamura Y."/>
            <person name="Aoki H."/>
            <person name="Arikawa K."/>
            <person name="Arita K."/>
            <person name="Bito T."/>
            <person name="Chiden Y."/>
            <person name="Fujitsuka N."/>
            <person name="Fukunaka R."/>
            <person name="Hamada M."/>
            <person name="Harada C."/>
            <person name="Hayashi A."/>
            <person name="Hijishita S."/>
            <person name="Honda M."/>
            <person name="Hosokawa S."/>
            <person name="Ichikawa Y."/>
            <person name="Idonuma A."/>
            <person name="Iijima M."/>
            <person name="Ikeda M."/>
            <person name="Ikeno M."/>
            <person name="Ito K."/>
            <person name="Ito S."/>
            <person name="Ito T."/>
            <person name="Ito Y."/>
            <person name="Ito Y."/>
            <person name="Iwabuchi A."/>
            <person name="Kamiya K."/>
            <person name="Karasawa W."/>
            <person name="Kurita K."/>
            <person name="Katagiri S."/>
            <person name="Kikuta A."/>
            <person name="Kobayashi H."/>
            <person name="Kobayashi N."/>
            <person name="Machita K."/>
            <person name="Maehara T."/>
            <person name="Masukawa M."/>
            <person name="Mizubayashi T."/>
            <person name="Mukai Y."/>
            <person name="Nagasaki H."/>
            <person name="Nagata Y."/>
            <person name="Naito S."/>
            <person name="Nakashima M."/>
            <person name="Nakama Y."/>
            <person name="Nakamichi Y."/>
            <person name="Nakamura M."/>
            <person name="Meguro A."/>
            <person name="Negishi M."/>
            <person name="Ohta I."/>
            <person name="Ohta T."/>
            <person name="Okamoto M."/>
            <person name="Ono N."/>
            <person name="Saji S."/>
            <person name="Sakaguchi M."/>
            <person name="Sakai K."/>
            <person name="Shibata M."/>
            <person name="Shimokawa T."/>
            <person name="Song J."/>
            <person name="Takazaki Y."/>
            <person name="Terasawa K."/>
            <person name="Tsugane M."/>
            <person name="Tsuji K."/>
            <person name="Ueda S."/>
            <person name="Waki K."/>
            <person name="Yamagata H."/>
            <person name="Yamamoto M."/>
            <person name="Yamamoto S."/>
            <person name="Yamane H."/>
            <person name="Yoshiki S."/>
            <person name="Yoshihara R."/>
            <person name="Yukawa K."/>
            <person name="Zhong H."/>
            <person name="Yano M."/>
            <person name="Yuan Q."/>
            <person name="Ouyang S."/>
            <person name="Liu J."/>
            <person name="Jones K.M."/>
            <person name="Gansberger K."/>
            <person name="Moffat K."/>
            <person name="Hill J."/>
            <person name="Bera J."/>
            <person name="Fadrosh D."/>
            <person name="Jin S."/>
            <person name="Johri S."/>
            <person name="Kim M."/>
            <person name="Overton L."/>
            <person name="Reardon M."/>
            <person name="Tsitrin T."/>
            <person name="Vuong H."/>
            <person name="Weaver B."/>
            <person name="Ciecko A."/>
            <person name="Tallon L."/>
            <person name="Jackson J."/>
            <person name="Pai G."/>
            <person name="Aken S.V."/>
            <person name="Utterback T."/>
            <person name="Reidmuller S."/>
            <person name="Feldblyum T."/>
            <person name="Hsiao J."/>
            <person name="Zismann V."/>
            <person name="Iobst S."/>
            <person name="de Vazeille A.R."/>
            <person name="Buell C.R."/>
            <person name="Ying K."/>
            <person name="Li Y."/>
            <person name="Lu T."/>
            <person name="Huang Y."/>
            <person name="Zhao Q."/>
            <person name="Feng Q."/>
            <person name="Zhang L."/>
            <person name="Zhu J."/>
            <person name="Weng Q."/>
            <person name="Mu J."/>
            <person name="Lu Y."/>
            <person name="Fan D."/>
            <person name="Liu Y."/>
            <person name="Guan J."/>
            <person name="Zhang Y."/>
            <person name="Yu S."/>
            <person name="Liu X."/>
            <person name="Zhang Y."/>
            <person name="Hong G."/>
            <person name="Han B."/>
            <person name="Choisne N."/>
            <person name="Demange N."/>
            <person name="Orjeda G."/>
            <person name="Samain S."/>
            <person name="Cattolico L."/>
            <person name="Pelletier E."/>
            <person name="Couloux A."/>
            <person name="Segurens B."/>
            <person name="Wincker P."/>
            <person name="D'Hont A."/>
            <person name="Scarpelli C."/>
            <person name="Weissenbach J."/>
            <person name="Salanoubat M."/>
            <person name="Quetier F."/>
            <person name="Yu Y."/>
            <person name="Kim H.R."/>
            <person name="Rambo T."/>
            <person name="Currie J."/>
            <person name="Collura K."/>
            <person name="Luo M."/>
            <person name="Yang T."/>
            <person name="Ammiraju J.S.S."/>
            <person name="Engler F."/>
            <person name="Soderlund C."/>
            <person name="Wing R.A."/>
            <person name="Palmer L.E."/>
            <person name="de la Bastide M."/>
            <person name="Spiegel L."/>
            <person name="Nascimento L."/>
            <person name="Zutavern T."/>
            <person name="O'Shaughnessy A."/>
            <person name="Dike S."/>
            <person name="Dedhia N."/>
            <person name="Preston R."/>
            <person name="Balija V."/>
            <person name="McCombie W.R."/>
            <person name="Chow T."/>
            <person name="Chen H."/>
            <person name="Chung M."/>
            <person name="Chen C."/>
            <person name="Shaw J."/>
            <person name="Wu H."/>
            <person name="Hsiao K."/>
            <person name="Chao Y."/>
            <person name="Chu M."/>
            <person name="Cheng C."/>
            <person name="Hour A."/>
            <person name="Lee P."/>
            <person name="Lin S."/>
            <person name="Lin Y."/>
            <person name="Liou J."/>
            <person name="Liu S."/>
            <person name="Hsing Y."/>
            <person name="Raghuvanshi S."/>
            <person name="Mohanty A."/>
            <person name="Bharti A.K."/>
            <person name="Gaur A."/>
            <person name="Gupta V."/>
            <person name="Kumar D."/>
            <person name="Ravi V."/>
            <person name="Vij S."/>
            <person name="Kapur A."/>
            <person name="Khurana P."/>
            <person name="Khurana P."/>
            <person name="Khurana J.P."/>
            <person name="Tyagi A.K."/>
            <person name="Gaikwad K."/>
            <person name="Singh A."/>
            <person name="Dalal V."/>
            <person name="Srivastava S."/>
            <person name="Dixit A."/>
            <person name="Pal A.K."/>
            <person name="Ghazi I.A."/>
            <person name="Yadav M."/>
            <person name="Pandit A."/>
            <person name="Bhargava A."/>
            <person name="Sureshbabu K."/>
            <person name="Batra K."/>
            <person name="Sharma T.R."/>
            <person name="Mohapatra T."/>
            <person name="Singh N.K."/>
            <person name="Messing J."/>
            <person name="Nelson A.B."/>
            <person name="Fuks G."/>
            <person name="Kavchok S."/>
            <person name="Keizer G."/>
            <person name="Linton E."/>
            <person name="Llaca V."/>
            <person name="Song R."/>
            <person name="Tanyolac B."/>
            <person name="Young S."/>
            <person name="Ho-Il K."/>
            <person name="Hahn J.H."/>
            <person name="Sangsakoo G."/>
            <person name="Vanavichit A."/>
            <person name="de Mattos Luiz.A.T."/>
            <person name="Zimmer P.D."/>
            <person name="Malone G."/>
            <person name="Dellagostin O."/>
            <person name="de Oliveira A.C."/>
            <person name="Bevan M."/>
            <person name="Bancroft I."/>
            <person name="Minx P."/>
            <person name="Cordum H."/>
            <person name="Wilson R."/>
            <person name="Cheng Z."/>
            <person name="Jin W."/>
            <person name="Jiang J."/>
            <person name="Leong S.A."/>
            <person name="Iwama H."/>
            <person name="Gojobori T."/>
            <person name="Itoh T."/>
            <person name="Niimura Y."/>
            <person name="Fujii Y."/>
            <person name="Habara T."/>
            <person name="Sakai H."/>
            <person name="Sato Y."/>
            <person name="Wilson G."/>
            <person name="Kumar K."/>
            <person name="McCouch S."/>
            <person name="Juretic N."/>
            <person name="Hoen D."/>
            <person name="Wright S."/>
            <person name="Bruskiewich R."/>
            <person name="Bureau T."/>
            <person name="Miyao A."/>
            <person name="Hirochika H."/>
            <person name="Nishikawa T."/>
            <person name="Kadowaki K."/>
            <person name="Sugiura M."/>
            <person name="Burr B."/>
            <person name="Sasaki T."/>
        </authorList>
    </citation>
    <scope>NUCLEOTIDE SEQUENCE [LARGE SCALE GENOMIC DNA]</scope>
    <source>
        <strain evidence="2">cv. Nipponbare</strain>
    </source>
</reference>
<evidence type="ECO:0000313" key="2">
    <source>
        <dbReference type="Proteomes" id="UP000000763"/>
    </source>
</evidence>
<dbReference type="Proteomes" id="UP000000763">
    <property type="component" value="Chromosome 6"/>
</dbReference>
<evidence type="ECO:0000313" key="1">
    <source>
        <dbReference type="EMBL" id="BAD35193.1"/>
    </source>
</evidence>
<name>Q69YD4_ORYSJ</name>
<accession>Q69YD4</accession>
<dbReference type="AlphaFoldDB" id="Q69YD4"/>
<gene>
    <name evidence="1" type="primary">P0701E03.35</name>
</gene>
<organism evidence="1 2">
    <name type="scientific">Oryza sativa subsp. japonica</name>
    <name type="common">Rice</name>
    <dbReference type="NCBI Taxonomy" id="39947"/>
    <lineage>
        <taxon>Eukaryota</taxon>
        <taxon>Viridiplantae</taxon>
        <taxon>Streptophyta</taxon>
        <taxon>Embryophyta</taxon>
        <taxon>Tracheophyta</taxon>
        <taxon>Spermatophyta</taxon>
        <taxon>Magnoliopsida</taxon>
        <taxon>Liliopsida</taxon>
        <taxon>Poales</taxon>
        <taxon>Poaceae</taxon>
        <taxon>BOP clade</taxon>
        <taxon>Oryzoideae</taxon>
        <taxon>Oryzeae</taxon>
        <taxon>Oryzinae</taxon>
        <taxon>Oryza</taxon>
        <taxon>Oryza sativa</taxon>
    </lineage>
</organism>
<reference evidence="2" key="2">
    <citation type="journal article" date="2008" name="Nucleic Acids Res.">
        <title>The rice annotation project database (RAP-DB): 2008 update.</title>
        <authorList>
            <consortium name="The rice annotation project (RAP)"/>
        </authorList>
    </citation>
    <scope>GENOME REANNOTATION</scope>
    <source>
        <strain evidence="2">cv. Nipponbare</strain>
    </source>
</reference>
<dbReference type="EMBL" id="AP003458">
    <property type="protein sequence ID" value="BAD35193.1"/>
    <property type="molecule type" value="Genomic_DNA"/>
</dbReference>